<keyword evidence="3" id="KW-1185">Reference proteome</keyword>
<sequence>MSESTTFELDGLLDDEFLEPEPEPKSNLFDFPESLEKRRPPRRAAPVKLPQRPVARASKARDVQPLLANAGGPAKSPHRRPSSSEPRPNPYQPQLPQTSTKSAKYQPTSPVSDRRRSYLPDKAPPRATPQPDKAPPPKAASVPETNGAPVSTPVQPETNGARAAVVPPFETGPRPSKLEPQVEPSNPPGKFEAQVEPSSFPAPPKFHPQVDPSVPSIRSLSPGPSERPPPSSVASLSPRALKYRPAHSYESLPEKLNQFMPLDELSPKSVRSKTQFEVDHASEDELVDWYGARDSSRSWVGGRPADWCTRKLAEASRSFTLCSSDVYLCQVSTVLYSNFAGCREAIQGLGGAIGDCFTMGFHRENQELAQPRIGSNSAKFQDFSLWLDSEQNPSTRKPTPCVGVVP</sequence>
<feature type="compositionally biased region" description="Polar residues" evidence="1">
    <location>
        <begin position="94"/>
        <end position="111"/>
    </location>
</feature>
<dbReference type="EMBL" id="OZ022408">
    <property type="protein sequence ID" value="CAK9439749.1"/>
    <property type="molecule type" value="Genomic_DNA"/>
</dbReference>
<feature type="compositionally biased region" description="Acidic residues" evidence="1">
    <location>
        <begin position="11"/>
        <end position="21"/>
    </location>
</feature>
<evidence type="ECO:0000313" key="3">
    <source>
        <dbReference type="Proteomes" id="UP001497383"/>
    </source>
</evidence>
<dbReference type="RefSeq" id="XP_066830787.1">
    <property type="nucleotide sequence ID" value="XM_066974004.1"/>
</dbReference>
<evidence type="ECO:0000256" key="1">
    <source>
        <dbReference type="SAM" id="MobiDB-lite"/>
    </source>
</evidence>
<dbReference type="Proteomes" id="UP001497383">
    <property type="component" value="Chromosome 4"/>
</dbReference>
<organism evidence="2 3">
    <name type="scientific">Lodderomyces beijingensis</name>
    <dbReference type="NCBI Taxonomy" id="1775926"/>
    <lineage>
        <taxon>Eukaryota</taxon>
        <taxon>Fungi</taxon>
        <taxon>Dikarya</taxon>
        <taxon>Ascomycota</taxon>
        <taxon>Saccharomycotina</taxon>
        <taxon>Pichiomycetes</taxon>
        <taxon>Debaryomycetaceae</taxon>
        <taxon>Candida/Lodderomyces clade</taxon>
        <taxon>Lodderomyces</taxon>
    </lineage>
</organism>
<protein>
    <submittedName>
        <fullName evidence="2">Uncharacterized protein</fullName>
    </submittedName>
</protein>
<dbReference type="GeneID" id="92209045"/>
<feature type="region of interest" description="Disordered" evidence="1">
    <location>
        <begin position="1"/>
        <end position="238"/>
    </location>
</feature>
<proteinExistence type="predicted"/>
<accession>A0ABP0ZNB2</accession>
<evidence type="ECO:0000313" key="2">
    <source>
        <dbReference type="EMBL" id="CAK9439749.1"/>
    </source>
</evidence>
<feature type="compositionally biased region" description="Pro residues" evidence="1">
    <location>
        <begin position="126"/>
        <end position="138"/>
    </location>
</feature>
<gene>
    <name evidence="2" type="ORF">LODBEIA_P38490</name>
</gene>
<feature type="compositionally biased region" description="Polar residues" evidence="1">
    <location>
        <begin position="148"/>
        <end position="158"/>
    </location>
</feature>
<reference evidence="2 3" key="1">
    <citation type="submission" date="2024-03" db="EMBL/GenBank/DDBJ databases">
        <authorList>
            <person name="Brejova B."/>
        </authorList>
    </citation>
    <scope>NUCLEOTIDE SEQUENCE [LARGE SCALE GENOMIC DNA]</scope>
    <source>
        <strain evidence="2 3">CBS 14171</strain>
    </source>
</reference>
<name>A0ABP0ZNB2_9ASCO</name>